<accession>A0ABR8KG81</accession>
<dbReference type="InterPro" id="IPR022513">
    <property type="entry name" value="TOMM_pelo"/>
</dbReference>
<dbReference type="InterPro" id="IPR036648">
    <property type="entry name" value="CN_Hdrase_a/SCN_Hdrase_g_sf"/>
</dbReference>
<organism evidence="1 2">
    <name type="scientific">Nostoc paludosum FACHB-159</name>
    <dbReference type="NCBI Taxonomy" id="2692908"/>
    <lineage>
        <taxon>Bacteria</taxon>
        <taxon>Bacillati</taxon>
        <taxon>Cyanobacteriota</taxon>
        <taxon>Cyanophyceae</taxon>
        <taxon>Nostocales</taxon>
        <taxon>Nostocaceae</taxon>
        <taxon>Nostoc</taxon>
    </lineage>
</organism>
<dbReference type="Proteomes" id="UP000637383">
    <property type="component" value="Unassembled WGS sequence"/>
</dbReference>
<keyword evidence="2" id="KW-1185">Reference proteome</keyword>
<evidence type="ECO:0000313" key="2">
    <source>
        <dbReference type="Proteomes" id="UP000637383"/>
    </source>
</evidence>
<comment type="caution">
    <text evidence="1">The sequence shown here is derived from an EMBL/GenBank/DDBJ whole genome shotgun (WGS) entry which is preliminary data.</text>
</comment>
<protein>
    <submittedName>
        <fullName evidence="1">NHLP leader peptide family natural product</fullName>
    </submittedName>
</protein>
<dbReference type="SUPFAM" id="SSF56209">
    <property type="entry name" value="Nitrile hydratase alpha chain"/>
    <property type="match status" value="2"/>
</dbReference>
<reference evidence="1 2" key="1">
    <citation type="journal article" date="2020" name="ISME J.">
        <title>Comparative genomics reveals insights into cyanobacterial evolution and habitat adaptation.</title>
        <authorList>
            <person name="Chen M.Y."/>
            <person name="Teng W.K."/>
            <person name="Zhao L."/>
            <person name="Hu C.X."/>
            <person name="Zhou Y.K."/>
            <person name="Han B.P."/>
            <person name="Song L.R."/>
            <person name="Shu W.S."/>
        </authorList>
    </citation>
    <scope>NUCLEOTIDE SEQUENCE [LARGE SCALE GENOMIC DNA]</scope>
    <source>
        <strain evidence="1 2">FACHB-159</strain>
    </source>
</reference>
<dbReference type="NCBIfam" id="TIGR03793">
    <property type="entry name" value="leader_NHLP"/>
    <property type="match status" value="1"/>
</dbReference>
<dbReference type="EMBL" id="JACJTU010000053">
    <property type="protein sequence ID" value="MBD2738560.1"/>
    <property type="molecule type" value="Genomic_DNA"/>
</dbReference>
<proteinExistence type="predicted"/>
<sequence length="164" mass="18381">MNNQIKSYDAILQCLWADEKLKNQFIANPKPVFAEMGVHVSDTIELKVHEDSLDLKNLVLPLKSKFQGSNLAESVPVFQAVIQRAWQDENFKSQLLQNPKDTIKKVIGTDLSDNLKICVYEDTLTIKHLVVPVNTNNEELNDLDLMMVAGGIGHTIGLVINDIL</sequence>
<gene>
    <name evidence="1" type="ORF">H6H03_32575</name>
</gene>
<dbReference type="Gene3D" id="3.90.330.10">
    <property type="entry name" value="Nitrile hydratase alpha /Thiocyanate hydrolase gamma"/>
    <property type="match status" value="1"/>
</dbReference>
<evidence type="ECO:0000313" key="1">
    <source>
        <dbReference type="EMBL" id="MBD2738560.1"/>
    </source>
</evidence>
<name>A0ABR8KG81_9NOSO</name>
<dbReference type="RefSeq" id="WP_190959091.1">
    <property type="nucleotide sequence ID" value="NZ_JACJTU010000053.1"/>
</dbReference>